<gene>
    <name evidence="1" type="ORF">QFC19_007102</name>
</gene>
<evidence type="ECO:0000313" key="2">
    <source>
        <dbReference type="Proteomes" id="UP001241377"/>
    </source>
</evidence>
<name>A0ACC2VCC1_9TREE</name>
<proteinExistence type="predicted"/>
<keyword evidence="2" id="KW-1185">Reference proteome</keyword>
<sequence>MFVVTIDLSAYAIQYREAAQDLALHGQTSNGTLQSAIVKEKNKDKALLSLEDITEMLVSGRMSSGRMSMAQVQLEARLSALRESAATDNIGKGQITPAVLVEPKVPVMEMEGEDFGEAVEPIARAVPPKVEISSRITPTSVAPVVLDPPSSSEEDIAVPSITRKTSSVSTRISKNRKEIERVQDSPLDSSAAVSDSVSLSKEGDPRSPPLPTKKVKDKSRPVDAKKISGVKPQKRVGSAVIEDASEEATLKKKKKKGKDPMDDIFGL</sequence>
<comment type="caution">
    <text evidence="1">The sequence shown here is derived from an EMBL/GenBank/DDBJ whole genome shotgun (WGS) entry which is preliminary data.</text>
</comment>
<organism evidence="1 2">
    <name type="scientific">Naganishia cerealis</name>
    <dbReference type="NCBI Taxonomy" id="610337"/>
    <lineage>
        <taxon>Eukaryota</taxon>
        <taxon>Fungi</taxon>
        <taxon>Dikarya</taxon>
        <taxon>Basidiomycota</taxon>
        <taxon>Agaricomycotina</taxon>
        <taxon>Tremellomycetes</taxon>
        <taxon>Filobasidiales</taxon>
        <taxon>Filobasidiaceae</taxon>
        <taxon>Naganishia</taxon>
    </lineage>
</organism>
<protein>
    <submittedName>
        <fullName evidence="1">Uncharacterized protein</fullName>
    </submittedName>
</protein>
<dbReference type="Proteomes" id="UP001241377">
    <property type="component" value="Unassembled WGS sequence"/>
</dbReference>
<dbReference type="EMBL" id="JASBWR010000092">
    <property type="protein sequence ID" value="KAJ9096570.1"/>
    <property type="molecule type" value="Genomic_DNA"/>
</dbReference>
<reference evidence="1" key="1">
    <citation type="submission" date="2023-04" db="EMBL/GenBank/DDBJ databases">
        <title>Draft Genome sequencing of Naganishia species isolated from polar environments using Oxford Nanopore Technology.</title>
        <authorList>
            <person name="Leo P."/>
            <person name="Venkateswaran K."/>
        </authorList>
    </citation>
    <scope>NUCLEOTIDE SEQUENCE</scope>
    <source>
        <strain evidence="1">MNA-CCFEE 5261</strain>
    </source>
</reference>
<accession>A0ACC2VCC1</accession>
<evidence type="ECO:0000313" key="1">
    <source>
        <dbReference type="EMBL" id="KAJ9096570.1"/>
    </source>
</evidence>